<evidence type="ECO:0000256" key="1">
    <source>
        <dbReference type="SAM" id="MobiDB-lite"/>
    </source>
</evidence>
<reference evidence="2" key="1">
    <citation type="submission" date="2020-08" db="EMBL/GenBank/DDBJ databases">
        <title>Plant Genome Project.</title>
        <authorList>
            <person name="Zhang R.-G."/>
        </authorList>
    </citation>
    <scope>NUCLEOTIDE SEQUENCE</scope>
    <source>
        <strain evidence="2">WSP0</strain>
        <tissue evidence="2">Leaf</tissue>
    </source>
</reference>
<protein>
    <submittedName>
        <fullName evidence="2">Uncharacterized protein</fullName>
    </submittedName>
</protein>
<organism evidence="2 3">
    <name type="scientific">Rhododendron griersonianum</name>
    <dbReference type="NCBI Taxonomy" id="479676"/>
    <lineage>
        <taxon>Eukaryota</taxon>
        <taxon>Viridiplantae</taxon>
        <taxon>Streptophyta</taxon>
        <taxon>Embryophyta</taxon>
        <taxon>Tracheophyta</taxon>
        <taxon>Spermatophyta</taxon>
        <taxon>Magnoliopsida</taxon>
        <taxon>eudicotyledons</taxon>
        <taxon>Gunneridae</taxon>
        <taxon>Pentapetalae</taxon>
        <taxon>asterids</taxon>
        <taxon>Ericales</taxon>
        <taxon>Ericaceae</taxon>
        <taxon>Ericoideae</taxon>
        <taxon>Rhodoreae</taxon>
        <taxon>Rhododendron</taxon>
    </lineage>
</organism>
<feature type="region of interest" description="Disordered" evidence="1">
    <location>
        <begin position="1"/>
        <end position="55"/>
    </location>
</feature>
<dbReference type="Proteomes" id="UP000823749">
    <property type="component" value="Chromosome 2"/>
</dbReference>
<feature type="compositionally biased region" description="Polar residues" evidence="1">
    <location>
        <begin position="8"/>
        <end position="29"/>
    </location>
</feature>
<sequence>MKHPIQHPTKQTLEQQLENPQTRKSQPNETKAVDTTGESTEPGSAEEESFPEKKSSATYASLLSLFFFRLNRPLHL</sequence>
<evidence type="ECO:0000313" key="3">
    <source>
        <dbReference type="Proteomes" id="UP000823749"/>
    </source>
</evidence>
<proteinExistence type="predicted"/>
<gene>
    <name evidence="2" type="ORF">RHGRI_006108</name>
</gene>
<comment type="caution">
    <text evidence="2">The sequence shown here is derived from an EMBL/GenBank/DDBJ whole genome shotgun (WGS) entry which is preliminary data.</text>
</comment>
<dbReference type="EMBL" id="JACTNZ010000002">
    <property type="protein sequence ID" value="KAG5563561.1"/>
    <property type="molecule type" value="Genomic_DNA"/>
</dbReference>
<accession>A0AAV6LHE1</accession>
<evidence type="ECO:0000313" key="2">
    <source>
        <dbReference type="EMBL" id="KAG5563561.1"/>
    </source>
</evidence>
<name>A0AAV6LHE1_9ERIC</name>
<dbReference type="AlphaFoldDB" id="A0AAV6LHE1"/>
<keyword evidence="3" id="KW-1185">Reference proteome</keyword>